<organism evidence="2 3">
    <name type="scientific">Orrella marina</name>
    <dbReference type="NCBI Taxonomy" id="2163011"/>
    <lineage>
        <taxon>Bacteria</taxon>
        <taxon>Pseudomonadati</taxon>
        <taxon>Pseudomonadota</taxon>
        <taxon>Betaproteobacteria</taxon>
        <taxon>Burkholderiales</taxon>
        <taxon>Alcaligenaceae</taxon>
        <taxon>Orrella</taxon>
    </lineage>
</organism>
<dbReference type="PANTHER" id="PTHR43968:SF6">
    <property type="entry name" value="GLUTATHIONE S-TRANSFERASE OMEGA"/>
    <property type="match status" value="1"/>
</dbReference>
<dbReference type="RefSeq" id="WP_108621559.1">
    <property type="nucleotide sequence ID" value="NZ_CP028901.1"/>
</dbReference>
<sequence length="203" mass="22645">MMKLYCSSNSPYARKVRVIAHELGIIDQIEMINTDPRDPDNGFPDINPVTKIPALIASNGDLIIDSPVICEYLNDVYGQGQLLAEHSDKAWKMRSLVGLSDGTLDSGMAVRVEGMRPQELQSEQWVERQFANVKRGVARLEQELDAFSEGVNLVAISVACTLGWLMFRFGHIDWLAPHPALAAWFKSFETRDSMQQTAPGQPL</sequence>
<dbReference type="OrthoDB" id="8634103at2"/>
<feature type="domain" description="GST N-terminal" evidence="1">
    <location>
        <begin position="1"/>
        <end position="81"/>
    </location>
</feature>
<evidence type="ECO:0000313" key="2">
    <source>
        <dbReference type="EMBL" id="AWB34143.1"/>
    </source>
</evidence>
<reference evidence="2 3" key="1">
    <citation type="submission" date="2018-04" db="EMBL/GenBank/DDBJ databases">
        <title>Bordetella sp. HZ20 isolated from seawater.</title>
        <authorList>
            <person name="Sun C."/>
        </authorList>
    </citation>
    <scope>NUCLEOTIDE SEQUENCE [LARGE SCALE GENOMIC DNA]</scope>
    <source>
        <strain evidence="2 3">HZ20</strain>
    </source>
</reference>
<name>A0A2R4XK45_9BURK</name>
<proteinExistence type="predicted"/>
<dbReference type="EMBL" id="CP028901">
    <property type="protein sequence ID" value="AWB34143.1"/>
    <property type="molecule type" value="Genomic_DNA"/>
</dbReference>
<dbReference type="AlphaFoldDB" id="A0A2R4XK45"/>
<dbReference type="Pfam" id="PF13409">
    <property type="entry name" value="GST_N_2"/>
    <property type="match status" value="1"/>
</dbReference>
<dbReference type="Gene3D" id="1.20.1050.10">
    <property type="match status" value="1"/>
</dbReference>
<dbReference type="InterPro" id="IPR036282">
    <property type="entry name" value="Glutathione-S-Trfase_C_sf"/>
</dbReference>
<dbReference type="SUPFAM" id="SSF47616">
    <property type="entry name" value="GST C-terminal domain-like"/>
    <property type="match status" value="1"/>
</dbReference>
<accession>A0A2R4XK45</accession>
<gene>
    <name evidence="2" type="ORF">DBV39_10985</name>
</gene>
<dbReference type="SUPFAM" id="SSF52833">
    <property type="entry name" value="Thioredoxin-like"/>
    <property type="match status" value="1"/>
</dbReference>
<dbReference type="CDD" id="cd03205">
    <property type="entry name" value="GST_C_6"/>
    <property type="match status" value="1"/>
</dbReference>
<evidence type="ECO:0000313" key="3">
    <source>
        <dbReference type="Proteomes" id="UP000244571"/>
    </source>
</evidence>
<evidence type="ECO:0000259" key="1">
    <source>
        <dbReference type="PROSITE" id="PS50404"/>
    </source>
</evidence>
<dbReference type="Gene3D" id="3.40.30.10">
    <property type="entry name" value="Glutaredoxin"/>
    <property type="match status" value="1"/>
</dbReference>
<dbReference type="PROSITE" id="PS50404">
    <property type="entry name" value="GST_NTER"/>
    <property type="match status" value="1"/>
</dbReference>
<keyword evidence="3" id="KW-1185">Reference proteome</keyword>
<dbReference type="Pfam" id="PF13410">
    <property type="entry name" value="GST_C_2"/>
    <property type="match status" value="1"/>
</dbReference>
<protein>
    <submittedName>
        <fullName evidence="2">Glutathione S-transferase</fullName>
    </submittedName>
</protein>
<dbReference type="CDD" id="cd03049">
    <property type="entry name" value="GST_N_3"/>
    <property type="match status" value="1"/>
</dbReference>
<dbReference type="PANTHER" id="PTHR43968">
    <property type="match status" value="1"/>
</dbReference>
<keyword evidence="2" id="KW-0808">Transferase</keyword>
<dbReference type="InterPro" id="IPR004045">
    <property type="entry name" value="Glutathione_S-Trfase_N"/>
</dbReference>
<dbReference type="Proteomes" id="UP000244571">
    <property type="component" value="Chromosome"/>
</dbReference>
<dbReference type="KEGG" id="boz:DBV39_10985"/>
<dbReference type="InterPro" id="IPR036249">
    <property type="entry name" value="Thioredoxin-like_sf"/>
</dbReference>
<dbReference type="InterPro" id="IPR050983">
    <property type="entry name" value="GST_Omega/HSP26"/>
</dbReference>
<dbReference type="GO" id="GO:0005737">
    <property type="term" value="C:cytoplasm"/>
    <property type="evidence" value="ECO:0007669"/>
    <property type="project" value="TreeGrafter"/>
</dbReference>
<dbReference type="GO" id="GO:0016740">
    <property type="term" value="F:transferase activity"/>
    <property type="evidence" value="ECO:0007669"/>
    <property type="project" value="UniProtKB-KW"/>
</dbReference>